<comment type="catalytic activity">
    <reaction evidence="1">
        <text>Hydrolyzes the link between N-acetylmuramoyl residues and L-amino acid residues in certain cell-wall glycopeptides.</text>
        <dbReference type="EC" id="3.5.1.28"/>
    </reaction>
</comment>
<dbReference type="Gene3D" id="3.40.630.40">
    <property type="entry name" value="Zn-dependent exopeptidases"/>
    <property type="match status" value="1"/>
</dbReference>
<sequence length="205" mass="22536">MKKLLKIATVGIGCTALLLSIFSFDKKEYTVVIDAGHGGQDYGAQTADISEKALTTLITQKIQEKMKDESVTVHFTRLDDQMKSLSDRVNYVNQLQPDLLISLHVNHNKNENAHGFEVYYSDDSKTAATSLSQAEQLATTLAARTSLNNRGVKKGPFYILKNANCPAVLLEMGFVSNANDKAYLTSQAGQNAIAQSIIEHLQNQK</sequence>
<reference evidence="6" key="1">
    <citation type="submission" date="2019-01" db="EMBL/GenBank/DDBJ databases">
        <title>Cytophagaceae bacterium strain CAR-16.</title>
        <authorList>
            <person name="Chen W.-M."/>
        </authorList>
    </citation>
    <scope>NUCLEOTIDE SEQUENCE [LARGE SCALE GENOMIC DNA]</scope>
    <source>
        <strain evidence="6">WWJ-16</strain>
    </source>
</reference>
<dbReference type="Pfam" id="PF01520">
    <property type="entry name" value="Amidase_3"/>
    <property type="match status" value="1"/>
</dbReference>
<dbReference type="GO" id="GO:0008745">
    <property type="term" value="F:N-acetylmuramoyl-L-alanine amidase activity"/>
    <property type="evidence" value="ECO:0007669"/>
    <property type="project" value="UniProtKB-EC"/>
</dbReference>
<evidence type="ECO:0000256" key="2">
    <source>
        <dbReference type="ARBA" id="ARBA00011901"/>
    </source>
</evidence>
<evidence type="ECO:0000313" key="6">
    <source>
        <dbReference type="Proteomes" id="UP000289857"/>
    </source>
</evidence>
<dbReference type="SMART" id="SM00646">
    <property type="entry name" value="Ami_3"/>
    <property type="match status" value="1"/>
</dbReference>
<keyword evidence="3" id="KW-0378">Hydrolase</keyword>
<evidence type="ECO:0000259" key="4">
    <source>
        <dbReference type="SMART" id="SM00646"/>
    </source>
</evidence>
<name>A0A4Q1KBG0_9FLAO</name>
<dbReference type="GO" id="GO:0009253">
    <property type="term" value="P:peptidoglycan catabolic process"/>
    <property type="evidence" value="ECO:0007669"/>
    <property type="project" value="InterPro"/>
</dbReference>
<dbReference type="InterPro" id="IPR002508">
    <property type="entry name" value="MurNAc-LAA_cat"/>
</dbReference>
<dbReference type="EC" id="3.5.1.28" evidence="2"/>
<gene>
    <name evidence="5" type="ORF">EQG61_00845</name>
</gene>
<protein>
    <recommendedName>
        <fullName evidence="2">N-acetylmuramoyl-L-alanine amidase</fullName>
        <ecNumber evidence="2">3.5.1.28</ecNumber>
    </recommendedName>
</protein>
<evidence type="ECO:0000256" key="1">
    <source>
        <dbReference type="ARBA" id="ARBA00001561"/>
    </source>
</evidence>
<dbReference type="Proteomes" id="UP000289857">
    <property type="component" value="Unassembled WGS sequence"/>
</dbReference>
<dbReference type="PANTHER" id="PTHR30404:SF0">
    <property type="entry name" value="N-ACETYLMURAMOYL-L-ALANINE AMIDASE AMIC"/>
    <property type="match status" value="1"/>
</dbReference>
<keyword evidence="6" id="KW-1185">Reference proteome</keyword>
<feature type="domain" description="MurNAc-LAA" evidence="4">
    <location>
        <begin position="89"/>
        <end position="202"/>
    </location>
</feature>
<dbReference type="RefSeq" id="WP_129459980.1">
    <property type="nucleotide sequence ID" value="NZ_SBKN01000001.1"/>
</dbReference>
<dbReference type="OrthoDB" id="9806267at2"/>
<accession>A0A4Q1KBG0</accession>
<dbReference type="SUPFAM" id="SSF53187">
    <property type="entry name" value="Zn-dependent exopeptidases"/>
    <property type="match status" value="1"/>
</dbReference>
<dbReference type="EMBL" id="SBKN01000001">
    <property type="protein sequence ID" value="RXR24016.1"/>
    <property type="molecule type" value="Genomic_DNA"/>
</dbReference>
<dbReference type="InterPro" id="IPR050695">
    <property type="entry name" value="N-acetylmuramoyl_amidase_3"/>
</dbReference>
<dbReference type="GO" id="GO:0030288">
    <property type="term" value="C:outer membrane-bounded periplasmic space"/>
    <property type="evidence" value="ECO:0007669"/>
    <property type="project" value="TreeGrafter"/>
</dbReference>
<proteinExistence type="predicted"/>
<dbReference type="AlphaFoldDB" id="A0A4Q1KBG0"/>
<evidence type="ECO:0000256" key="3">
    <source>
        <dbReference type="ARBA" id="ARBA00022801"/>
    </source>
</evidence>
<comment type="caution">
    <text evidence="5">The sequence shown here is derived from an EMBL/GenBank/DDBJ whole genome shotgun (WGS) entry which is preliminary data.</text>
</comment>
<dbReference type="PANTHER" id="PTHR30404">
    <property type="entry name" value="N-ACETYLMURAMOYL-L-ALANINE AMIDASE"/>
    <property type="match status" value="1"/>
</dbReference>
<evidence type="ECO:0000313" key="5">
    <source>
        <dbReference type="EMBL" id="RXR24016.1"/>
    </source>
</evidence>
<dbReference type="CDD" id="cd02696">
    <property type="entry name" value="MurNAc-LAA"/>
    <property type="match status" value="1"/>
</dbReference>
<organism evidence="5 6">
    <name type="scientific">Flavobacterium stagni</name>
    <dbReference type="NCBI Taxonomy" id="2506421"/>
    <lineage>
        <taxon>Bacteria</taxon>
        <taxon>Pseudomonadati</taxon>
        <taxon>Bacteroidota</taxon>
        <taxon>Flavobacteriia</taxon>
        <taxon>Flavobacteriales</taxon>
        <taxon>Flavobacteriaceae</taxon>
        <taxon>Flavobacterium</taxon>
    </lineage>
</organism>